<keyword evidence="10" id="KW-1185">Reference proteome</keyword>
<feature type="transmembrane region" description="Helical" evidence="7">
    <location>
        <begin position="136"/>
        <end position="158"/>
    </location>
</feature>
<reference evidence="9 10" key="1">
    <citation type="submission" date="2018-12" db="EMBL/GenBank/DDBJ databases">
        <title>Complete genome sequence of Flaviflexus salsibiostraticola KCTC 33148.</title>
        <authorList>
            <person name="Bae J.-W."/>
        </authorList>
    </citation>
    <scope>NUCLEOTIDE SEQUENCE [LARGE SCALE GENOMIC DNA]</scope>
    <source>
        <strain evidence="9 10">KCTC 33148</strain>
    </source>
</reference>
<gene>
    <name evidence="9" type="ORF">EJO69_04650</name>
</gene>
<dbReference type="PANTHER" id="PTHR33885">
    <property type="entry name" value="PHAGE SHOCK PROTEIN C"/>
    <property type="match status" value="1"/>
</dbReference>
<dbReference type="InterPro" id="IPR007168">
    <property type="entry name" value="Phageshock_PspC_N"/>
</dbReference>
<dbReference type="AlphaFoldDB" id="A0A3S8Z888"/>
<feature type="transmembrane region" description="Helical" evidence="7">
    <location>
        <begin position="331"/>
        <end position="352"/>
    </location>
</feature>
<organism evidence="9 10">
    <name type="scientific">Flaviflexus salsibiostraticola</name>
    <dbReference type="NCBI Taxonomy" id="1282737"/>
    <lineage>
        <taxon>Bacteria</taxon>
        <taxon>Bacillati</taxon>
        <taxon>Actinomycetota</taxon>
        <taxon>Actinomycetes</taxon>
        <taxon>Actinomycetales</taxon>
        <taxon>Actinomycetaceae</taxon>
        <taxon>Flaviflexus</taxon>
    </lineage>
</organism>
<proteinExistence type="predicted"/>
<evidence type="ECO:0000256" key="6">
    <source>
        <dbReference type="SAM" id="MobiDB-lite"/>
    </source>
</evidence>
<evidence type="ECO:0000259" key="8">
    <source>
        <dbReference type="Pfam" id="PF04024"/>
    </source>
</evidence>
<evidence type="ECO:0000256" key="5">
    <source>
        <dbReference type="ARBA" id="ARBA00023136"/>
    </source>
</evidence>
<feature type="transmembrane region" description="Helical" evidence="7">
    <location>
        <begin position="272"/>
        <end position="291"/>
    </location>
</feature>
<sequence>MGPMTPFLRDRSGLSPVPRVPARRENRHMTGDTFFDSIRSLGIQRPDDAPLAGVCAGLARRWNVDPLIVRAVFVALAFLGGAGITLYALGWLFLPDSRERIHAQEPFYGKVSASLVFGILLVIMPMSSFSLGLRDVYLFGPVGVLLTIILIVVIVILANNRESGWRPGQPGMGADAAAAPSGPQPAAPHGDQPPAAAEPDAGPAADPYAGPHTNPATSPVTDSTNPSAGAPMSQDRPWAQPSHQPTDRSALYATVGQDIDAPDERPVTSSRVVLLALALILILAAGVALLYDRGFGPLTDSNLIIGAFAAASIILGLVVLIYGISGRRGGGLSALAIVVAALTLPSAALTAVPSAEHHVIMGEGFWAPTSAQEAAGGYSMLMGTLELDVTGLDEAEIDVSGRLGEITLVAADDQKVAIIADYVMADLSGANGRQANSSGFRGDSTFFVGDITTVEEADIVINLDLIAGSFTLERQS</sequence>
<dbReference type="Proteomes" id="UP000270021">
    <property type="component" value="Chromosome"/>
</dbReference>
<keyword evidence="2" id="KW-1003">Cell membrane</keyword>
<feature type="region of interest" description="Disordered" evidence="6">
    <location>
        <begin position="1"/>
        <end position="22"/>
    </location>
</feature>
<protein>
    <submittedName>
        <fullName evidence="9">PspC domain-containing protein</fullName>
    </submittedName>
</protein>
<accession>A0A3S8Z888</accession>
<feature type="compositionally biased region" description="Polar residues" evidence="6">
    <location>
        <begin position="214"/>
        <end position="227"/>
    </location>
</feature>
<dbReference type="PANTHER" id="PTHR33885:SF3">
    <property type="entry name" value="PHAGE SHOCK PROTEIN C"/>
    <property type="match status" value="1"/>
</dbReference>
<evidence type="ECO:0000256" key="7">
    <source>
        <dbReference type="SAM" id="Phobius"/>
    </source>
</evidence>
<comment type="subcellular location">
    <subcellularLocation>
        <location evidence="1">Cell membrane</location>
        <topology evidence="1">Single-pass membrane protein</topology>
    </subcellularLocation>
</comment>
<keyword evidence="4 7" id="KW-1133">Transmembrane helix</keyword>
<dbReference type="GO" id="GO:0005886">
    <property type="term" value="C:plasma membrane"/>
    <property type="evidence" value="ECO:0007669"/>
    <property type="project" value="UniProtKB-SubCell"/>
</dbReference>
<feature type="transmembrane region" description="Helical" evidence="7">
    <location>
        <begin position="67"/>
        <end position="94"/>
    </location>
</feature>
<feature type="compositionally biased region" description="Low complexity" evidence="6">
    <location>
        <begin position="167"/>
        <end position="181"/>
    </location>
</feature>
<feature type="domain" description="Phage shock protein PspC N-terminal" evidence="8">
    <location>
        <begin position="46"/>
        <end position="96"/>
    </location>
</feature>
<feature type="region of interest" description="Disordered" evidence="6">
    <location>
        <begin position="167"/>
        <end position="246"/>
    </location>
</feature>
<evidence type="ECO:0000256" key="2">
    <source>
        <dbReference type="ARBA" id="ARBA00022475"/>
    </source>
</evidence>
<feature type="transmembrane region" description="Helical" evidence="7">
    <location>
        <begin position="106"/>
        <end position="124"/>
    </location>
</feature>
<evidence type="ECO:0000256" key="1">
    <source>
        <dbReference type="ARBA" id="ARBA00004162"/>
    </source>
</evidence>
<dbReference type="KEGG" id="fsl:EJO69_04650"/>
<evidence type="ECO:0000313" key="10">
    <source>
        <dbReference type="Proteomes" id="UP000270021"/>
    </source>
</evidence>
<evidence type="ECO:0000313" key="9">
    <source>
        <dbReference type="EMBL" id="AZN29673.1"/>
    </source>
</evidence>
<evidence type="ECO:0000256" key="4">
    <source>
        <dbReference type="ARBA" id="ARBA00022989"/>
    </source>
</evidence>
<feature type="transmembrane region" description="Helical" evidence="7">
    <location>
        <begin position="303"/>
        <end position="324"/>
    </location>
</feature>
<keyword evidence="5 7" id="KW-0472">Membrane</keyword>
<dbReference type="EMBL" id="CP034438">
    <property type="protein sequence ID" value="AZN29673.1"/>
    <property type="molecule type" value="Genomic_DNA"/>
</dbReference>
<name>A0A3S8Z888_9ACTO</name>
<dbReference type="OrthoDB" id="7359894at2"/>
<dbReference type="Pfam" id="PF04024">
    <property type="entry name" value="PspC"/>
    <property type="match status" value="1"/>
</dbReference>
<feature type="compositionally biased region" description="Low complexity" evidence="6">
    <location>
        <begin position="187"/>
        <end position="211"/>
    </location>
</feature>
<evidence type="ECO:0000256" key="3">
    <source>
        <dbReference type="ARBA" id="ARBA00022692"/>
    </source>
</evidence>
<keyword evidence="3 7" id="KW-0812">Transmembrane</keyword>
<dbReference type="InterPro" id="IPR052027">
    <property type="entry name" value="PspC"/>
</dbReference>